<keyword evidence="4" id="KW-0732">Signal</keyword>
<dbReference type="GO" id="GO:0005615">
    <property type="term" value="C:extracellular space"/>
    <property type="evidence" value="ECO:0007669"/>
    <property type="project" value="TreeGrafter"/>
</dbReference>
<dbReference type="GO" id="GO:0006955">
    <property type="term" value="P:immune response"/>
    <property type="evidence" value="ECO:0007669"/>
    <property type="project" value="TreeGrafter"/>
</dbReference>
<accession>A0AAW1BUM1</accession>
<dbReference type="PRINTS" id="PR01638">
    <property type="entry name" value="MHCCLASSI"/>
</dbReference>
<sequence length="712" mass="79222">MASHPWSLRLDSCTALLAGHPRDLPVLPLIPEDPPRSLQAPAGSQGRRAGPRGLPLVEKGGRRAAQTPFRRLPWDPPLAFAASPFLGDLSLGGREPPREETGVSVPPSRVPSGRRVSVHLEDSPNHHLVPISGLHTWQRVYGCELQGEESKGGFDQFGYDGRIFLSFDKETLTWVAPVPQAQISQRKWDAVPGLNQGQKSYLEEICIEWLERYLSYGKETLLRTELPVMTLSRKIEVEDGMETHVCRLDGFYPREIEASWTRDGEVWLQDTLRGSVAPNADGSFHSWLSIQIDPKERGRYRCHVEHDSLQKPLDVALEEPKSSLGIIIGCVVAGLVLLGVIVGIWFFKGGKEKVGHHMIRKRHFERKGGLIDASWISSWSPTTKVLHPFGPADRLELDLGPTLGHARKLLFEEQALRAFASLWSTFLRTFLSPDSPDNPPAFPSPPHFCPSPQEAEGRTFAFLSPPVQPVAPGRLPSNNDDTRICFFYWLTLANHPLLLWVVALLISRSASFSACDFWRADRSWRIAARMALRSLSLLVLVAVALRESCLDYSQEENPDSVLFRVRSPSGPSQKGPQSADGTWLPLPPPQESPSGNGRRGGPPEVSQVYLGAPERSSFPPPKWRLWESGVCRDRVSSQTSWLPSHNPSARLLFPAFGGARWLFVASGAGRSRLGSPLASAYRQTRRLEPWRDRVKAVLGMQQGKSLERRSAP</sequence>
<dbReference type="SUPFAM" id="SSF54452">
    <property type="entry name" value="MHC antigen-recognition domain"/>
    <property type="match status" value="1"/>
</dbReference>
<keyword evidence="9" id="KW-0325">Glycoprotein</keyword>
<dbReference type="InterPro" id="IPR001039">
    <property type="entry name" value="MHC_I_a_a1/a2"/>
</dbReference>
<dbReference type="AlphaFoldDB" id="A0AAW1BUM1"/>
<dbReference type="Proteomes" id="UP001474421">
    <property type="component" value="Unassembled WGS sequence"/>
</dbReference>
<dbReference type="PANTHER" id="PTHR16675">
    <property type="entry name" value="MHC CLASS I-RELATED"/>
    <property type="match status" value="1"/>
</dbReference>
<comment type="similarity">
    <text evidence="10">Belongs to the MHC class I family.</text>
</comment>
<evidence type="ECO:0000259" key="13">
    <source>
        <dbReference type="PROSITE" id="PS50835"/>
    </source>
</evidence>
<dbReference type="Gene3D" id="3.30.500.10">
    <property type="entry name" value="MHC class I-like antigen recognition-like"/>
    <property type="match status" value="1"/>
</dbReference>
<evidence type="ECO:0000256" key="8">
    <source>
        <dbReference type="ARBA" id="ARBA00023157"/>
    </source>
</evidence>
<evidence type="ECO:0000313" key="14">
    <source>
        <dbReference type="EMBL" id="KAK9405450.1"/>
    </source>
</evidence>
<dbReference type="GO" id="GO:0042612">
    <property type="term" value="C:MHC class I protein complex"/>
    <property type="evidence" value="ECO:0007669"/>
    <property type="project" value="UniProtKB-KW"/>
</dbReference>
<evidence type="ECO:0000256" key="6">
    <source>
        <dbReference type="ARBA" id="ARBA00022989"/>
    </source>
</evidence>
<dbReference type="EMBL" id="JAOTOJ010000002">
    <property type="protein sequence ID" value="KAK9405450.1"/>
    <property type="molecule type" value="Genomic_DNA"/>
</dbReference>
<evidence type="ECO:0000256" key="4">
    <source>
        <dbReference type="ARBA" id="ARBA00022729"/>
    </source>
</evidence>
<reference evidence="14 15" key="1">
    <citation type="journal article" date="2024" name="Proc. Natl. Acad. Sci. U.S.A.">
        <title>The genetic regulatory architecture and epigenomic basis for age-related changes in rattlesnake venom.</title>
        <authorList>
            <person name="Hogan M.P."/>
            <person name="Holding M.L."/>
            <person name="Nystrom G.S."/>
            <person name="Colston T.J."/>
            <person name="Bartlett D.A."/>
            <person name="Mason A.J."/>
            <person name="Ellsworth S.A."/>
            <person name="Rautsaw R.M."/>
            <person name="Lawrence K.C."/>
            <person name="Strickland J.L."/>
            <person name="He B."/>
            <person name="Fraser P."/>
            <person name="Margres M.J."/>
            <person name="Gilbert D.M."/>
            <person name="Gibbs H.L."/>
            <person name="Parkinson C.L."/>
            <person name="Rokyta D.R."/>
        </authorList>
    </citation>
    <scope>NUCLEOTIDE SEQUENCE [LARGE SCALE GENOMIC DNA]</scope>
    <source>
        <strain evidence="14">DRR0105</strain>
    </source>
</reference>
<keyword evidence="8" id="KW-1015">Disulfide bond</keyword>
<dbReference type="PROSITE" id="PS00290">
    <property type="entry name" value="IG_MHC"/>
    <property type="match status" value="1"/>
</dbReference>
<dbReference type="GO" id="GO:0002474">
    <property type="term" value="P:antigen processing and presentation of peptide antigen via MHC class I"/>
    <property type="evidence" value="ECO:0007669"/>
    <property type="project" value="UniProtKB-KW"/>
</dbReference>
<dbReference type="InterPro" id="IPR003006">
    <property type="entry name" value="Ig/MHC_CS"/>
</dbReference>
<gene>
    <name evidence="14" type="ORF">NXF25_004224</name>
</gene>
<feature type="transmembrane region" description="Helical" evidence="12">
    <location>
        <begin position="324"/>
        <end position="347"/>
    </location>
</feature>
<keyword evidence="7 12" id="KW-0472">Membrane</keyword>
<dbReference type="InterPro" id="IPR011161">
    <property type="entry name" value="MHC_I-like_Ag-recog"/>
</dbReference>
<feature type="compositionally biased region" description="Low complexity" evidence="11">
    <location>
        <begin position="567"/>
        <end position="578"/>
    </location>
</feature>
<evidence type="ECO:0000256" key="9">
    <source>
        <dbReference type="ARBA" id="ARBA00023180"/>
    </source>
</evidence>
<protein>
    <submittedName>
        <fullName evidence="14">H-2 class I histocompatibility antigen Q9 alpha chain-like</fullName>
    </submittedName>
</protein>
<dbReference type="FunFam" id="2.60.40.10:FF:000204">
    <property type="entry name" value="Major histocompatibility complex, class I-related protein"/>
    <property type="match status" value="1"/>
</dbReference>
<evidence type="ECO:0000256" key="5">
    <source>
        <dbReference type="ARBA" id="ARBA00022859"/>
    </source>
</evidence>
<keyword evidence="15" id="KW-1185">Reference proteome</keyword>
<evidence type="ECO:0000256" key="7">
    <source>
        <dbReference type="ARBA" id="ARBA00023136"/>
    </source>
</evidence>
<keyword evidence="2" id="KW-0490">MHC I</keyword>
<evidence type="ECO:0000313" key="15">
    <source>
        <dbReference type="Proteomes" id="UP001474421"/>
    </source>
</evidence>
<dbReference type="Pfam" id="PF00129">
    <property type="entry name" value="MHC_I"/>
    <property type="match status" value="1"/>
</dbReference>
<dbReference type="InterPro" id="IPR037055">
    <property type="entry name" value="MHC_I-like_Ag-recog_sf"/>
</dbReference>
<evidence type="ECO:0000256" key="12">
    <source>
        <dbReference type="SAM" id="Phobius"/>
    </source>
</evidence>
<dbReference type="InterPro" id="IPR007110">
    <property type="entry name" value="Ig-like_dom"/>
</dbReference>
<proteinExistence type="inferred from homology"/>
<evidence type="ECO:0000256" key="3">
    <source>
        <dbReference type="ARBA" id="ARBA00022692"/>
    </source>
</evidence>
<evidence type="ECO:0000256" key="2">
    <source>
        <dbReference type="ARBA" id="ARBA00022451"/>
    </source>
</evidence>
<dbReference type="Gene3D" id="2.60.40.10">
    <property type="entry name" value="Immunoglobulins"/>
    <property type="match status" value="1"/>
</dbReference>
<feature type="region of interest" description="Disordered" evidence="11">
    <location>
        <begin position="563"/>
        <end position="613"/>
    </location>
</feature>
<dbReference type="InterPro" id="IPR013783">
    <property type="entry name" value="Ig-like_fold"/>
</dbReference>
<keyword evidence="6 12" id="KW-1133">Transmembrane helix</keyword>
<comment type="caution">
    <text evidence="14">The sequence shown here is derived from an EMBL/GenBank/DDBJ whole genome shotgun (WGS) entry which is preliminary data.</text>
</comment>
<feature type="region of interest" description="Disordered" evidence="11">
    <location>
        <begin position="27"/>
        <end position="62"/>
    </location>
</feature>
<comment type="subcellular location">
    <subcellularLocation>
        <location evidence="1">Membrane</location>
        <topology evidence="1">Single-pass type I membrane protein</topology>
    </subcellularLocation>
</comment>
<evidence type="ECO:0000256" key="11">
    <source>
        <dbReference type="SAM" id="MobiDB-lite"/>
    </source>
</evidence>
<keyword evidence="3 12" id="KW-0812">Transmembrane</keyword>
<dbReference type="InterPro" id="IPR050208">
    <property type="entry name" value="MHC_class-I_related"/>
</dbReference>
<feature type="transmembrane region" description="Helical" evidence="12">
    <location>
        <begin position="486"/>
        <end position="506"/>
    </location>
</feature>
<evidence type="ECO:0000256" key="10">
    <source>
        <dbReference type="RuleBase" id="RU004439"/>
    </source>
</evidence>
<keyword evidence="5" id="KW-0391">Immunity</keyword>
<dbReference type="SMART" id="SM00407">
    <property type="entry name" value="IGc1"/>
    <property type="match status" value="1"/>
</dbReference>
<feature type="domain" description="Ig-like" evidence="13">
    <location>
        <begin position="227"/>
        <end position="314"/>
    </location>
</feature>
<dbReference type="SUPFAM" id="SSF48726">
    <property type="entry name" value="Immunoglobulin"/>
    <property type="match status" value="1"/>
</dbReference>
<dbReference type="InterPro" id="IPR003597">
    <property type="entry name" value="Ig_C1-set"/>
</dbReference>
<feature type="region of interest" description="Disordered" evidence="11">
    <location>
        <begin position="90"/>
        <end position="113"/>
    </location>
</feature>
<dbReference type="InterPro" id="IPR011162">
    <property type="entry name" value="MHC_I/II-like_Ag-recog"/>
</dbReference>
<dbReference type="PANTHER" id="PTHR16675:SF242">
    <property type="entry name" value="MAJOR HISTOCOMPATIBILITY COMPLEX CLASS I-RELATED GENE PROTEIN"/>
    <property type="match status" value="1"/>
</dbReference>
<dbReference type="InterPro" id="IPR036179">
    <property type="entry name" value="Ig-like_dom_sf"/>
</dbReference>
<dbReference type="PROSITE" id="PS50835">
    <property type="entry name" value="IG_LIKE"/>
    <property type="match status" value="1"/>
</dbReference>
<organism evidence="14 15">
    <name type="scientific">Crotalus adamanteus</name>
    <name type="common">Eastern diamondback rattlesnake</name>
    <dbReference type="NCBI Taxonomy" id="8729"/>
    <lineage>
        <taxon>Eukaryota</taxon>
        <taxon>Metazoa</taxon>
        <taxon>Chordata</taxon>
        <taxon>Craniata</taxon>
        <taxon>Vertebrata</taxon>
        <taxon>Euteleostomi</taxon>
        <taxon>Lepidosauria</taxon>
        <taxon>Squamata</taxon>
        <taxon>Bifurcata</taxon>
        <taxon>Unidentata</taxon>
        <taxon>Episquamata</taxon>
        <taxon>Toxicofera</taxon>
        <taxon>Serpentes</taxon>
        <taxon>Colubroidea</taxon>
        <taxon>Viperidae</taxon>
        <taxon>Crotalinae</taxon>
        <taxon>Crotalus</taxon>
    </lineage>
</organism>
<dbReference type="GO" id="GO:0009897">
    <property type="term" value="C:external side of plasma membrane"/>
    <property type="evidence" value="ECO:0007669"/>
    <property type="project" value="TreeGrafter"/>
</dbReference>
<dbReference type="Pfam" id="PF07654">
    <property type="entry name" value="C1-set"/>
    <property type="match status" value="1"/>
</dbReference>
<name>A0AAW1BUM1_CROAD</name>
<evidence type="ECO:0000256" key="1">
    <source>
        <dbReference type="ARBA" id="ARBA00004479"/>
    </source>
</evidence>